<accession>A0A3Q3JCS2</accession>
<evidence type="ECO:0000313" key="2">
    <source>
        <dbReference type="Proteomes" id="UP000261600"/>
    </source>
</evidence>
<dbReference type="AlphaFoldDB" id="A0A3Q3JCS2"/>
<dbReference type="Proteomes" id="UP000261600">
    <property type="component" value="Unplaced"/>
</dbReference>
<sequence>MQLMLTVMIPLKNVPLVYGHPIQQCGQPPSHTFSGTDFKYISKSDMKQRVISAFPNDYFHPIFIFIPFVFSLHVGVHFTAHFDTTVLDDKQLQTGTERPPILLLSS</sequence>
<organism evidence="1 2">
    <name type="scientific">Monopterus albus</name>
    <name type="common">Swamp eel</name>
    <dbReference type="NCBI Taxonomy" id="43700"/>
    <lineage>
        <taxon>Eukaryota</taxon>
        <taxon>Metazoa</taxon>
        <taxon>Chordata</taxon>
        <taxon>Craniata</taxon>
        <taxon>Vertebrata</taxon>
        <taxon>Euteleostomi</taxon>
        <taxon>Actinopterygii</taxon>
        <taxon>Neopterygii</taxon>
        <taxon>Teleostei</taxon>
        <taxon>Neoteleostei</taxon>
        <taxon>Acanthomorphata</taxon>
        <taxon>Anabantaria</taxon>
        <taxon>Synbranchiformes</taxon>
        <taxon>Synbranchidae</taxon>
        <taxon>Monopterus</taxon>
    </lineage>
</organism>
<proteinExistence type="predicted"/>
<dbReference type="Ensembl" id="ENSMALT00000017179.1">
    <property type="protein sequence ID" value="ENSMALP00000016844.1"/>
    <property type="gene ID" value="ENSMALG00000011799.1"/>
</dbReference>
<evidence type="ECO:0000313" key="1">
    <source>
        <dbReference type="Ensembl" id="ENSMALP00000016844.1"/>
    </source>
</evidence>
<keyword evidence="2" id="KW-1185">Reference proteome</keyword>
<protein>
    <submittedName>
        <fullName evidence="1">Uncharacterized protein</fullName>
    </submittedName>
</protein>
<name>A0A3Q3JCS2_MONAL</name>
<reference evidence="1" key="1">
    <citation type="submission" date="2025-08" db="UniProtKB">
        <authorList>
            <consortium name="Ensembl"/>
        </authorList>
    </citation>
    <scope>IDENTIFICATION</scope>
</reference>
<reference evidence="1" key="2">
    <citation type="submission" date="2025-09" db="UniProtKB">
        <authorList>
            <consortium name="Ensembl"/>
        </authorList>
    </citation>
    <scope>IDENTIFICATION</scope>
</reference>